<dbReference type="SUPFAM" id="SSF161098">
    <property type="entry name" value="MetI-like"/>
    <property type="match status" value="1"/>
</dbReference>
<dbReference type="PANTHER" id="PTHR30151:SF20">
    <property type="entry name" value="ABC TRANSPORTER PERMEASE PROTEIN HI_0355-RELATED"/>
    <property type="match status" value="1"/>
</dbReference>
<comment type="subcellular location">
    <subcellularLocation>
        <location evidence="1 7">Cell membrane</location>
        <topology evidence="1 7">Multi-pass membrane protein</topology>
    </subcellularLocation>
</comment>
<gene>
    <name evidence="10" type="ORF">F6W96_13300</name>
</gene>
<feature type="transmembrane region" description="Helical" evidence="7">
    <location>
        <begin position="167"/>
        <end position="189"/>
    </location>
</feature>
<evidence type="ECO:0000256" key="4">
    <source>
        <dbReference type="ARBA" id="ARBA00022692"/>
    </source>
</evidence>
<dbReference type="Proteomes" id="UP000500953">
    <property type="component" value="Chromosome"/>
</dbReference>
<evidence type="ECO:0000313" key="10">
    <source>
        <dbReference type="EMBL" id="QIS19119.1"/>
    </source>
</evidence>
<accession>A0A6G9Z0I1</accession>
<feature type="transmembrane region" description="Helical" evidence="7">
    <location>
        <begin position="247"/>
        <end position="269"/>
    </location>
</feature>
<evidence type="ECO:0000259" key="9">
    <source>
        <dbReference type="PROSITE" id="PS50928"/>
    </source>
</evidence>
<keyword evidence="6 7" id="KW-0472">Membrane</keyword>
<evidence type="ECO:0000256" key="5">
    <source>
        <dbReference type="ARBA" id="ARBA00022989"/>
    </source>
</evidence>
<keyword evidence="4 7" id="KW-0812">Transmembrane</keyword>
<feature type="transmembrane region" description="Helical" evidence="7">
    <location>
        <begin position="75"/>
        <end position="97"/>
    </location>
</feature>
<dbReference type="GO" id="GO:0005886">
    <property type="term" value="C:plasma membrane"/>
    <property type="evidence" value="ECO:0007669"/>
    <property type="project" value="UniProtKB-SubCell"/>
</dbReference>
<protein>
    <submittedName>
        <fullName evidence="10">ABC transporter permease subunit</fullName>
    </submittedName>
</protein>
<reference evidence="10 11" key="1">
    <citation type="journal article" date="2019" name="ACS Chem. Biol.">
        <title>Identification and Mobilization of a Cryptic Antibiotic Biosynthesis Gene Locus from a Human-Pathogenic Nocardia Isolate.</title>
        <authorList>
            <person name="Herisse M."/>
            <person name="Ishida K."/>
            <person name="Porter J.L."/>
            <person name="Howden B."/>
            <person name="Hertweck C."/>
            <person name="Stinear T.P."/>
            <person name="Pidot S.J."/>
        </authorList>
    </citation>
    <scope>NUCLEOTIDE SEQUENCE [LARGE SCALE GENOMIC DNA]</scope>
    <source>
        <strain evidence="10 11">AUSMDU00012715</strain>
    </source>
</reference>
<feature type="transmembrane region" description="Helical" evidence="7">
    <location>
        <begin position="195"/>
        <end position="214"/>
    </location>
</feature>
<evidence type="ECO:0000256" key="8">
    <source>
        <dbReference type="SAM" id="MobiDB-lite"/>
    </source>
</evidence>
<dbReference type="Gene3D" id="1.10.3720.10">
    <property type="entry name" value="MetI-like"/>
    <property type="match status" value="1"/>
</dbReference>
<dbReference type="PROSITE" id="PS50928">
    <property type="entry name" value="ABC_TM1"/>
    <property type="match status" value="1"/>
</dbReference>
<feature type="domain" description="ABC transmembrane type-1" evidence="9">
    <location>
        <begin position="129"/>
        <end position="309"/>
    </location>
</feature>
<feature type="compositionally biased region" description="Polar residues" evidence="8">
    <location>
        <begin position="1"/>
        <end position="16"/>
    </location>
</feature>
<evidence type="ECO:0000256" key="3">
    <source>
        <dbReference type="ARBA" id="ARBA00022475"/>
    </source>
</evidence>
<feature type="transmembrane region" description="Helical" evidence="7">
    <location>
        <begin position="136"/>
        <end position="155"/>
    </location>
</feature>
<dbReference type="EMBL" id="CP046173">
    <property type="protein sequence ID" value="QIS19119.1"/>
    <property type="molecule type" value="Genomic_DNA"/>
</dbReference>
<dbReference type="Pfam" id="PF00528">
    <property type="entry name" value="BPD_transp_1"/>
    <property type="match status" value="1"/>
</dbReference>
<evidence type="ECO:0000256" key="2">
    <source>
        <dbReference type="ARBA" id="ARBA00022448"/>
    </source>
</evidence>
<sequence>MSNRSGSPRSSATCTPRSGARCATRSRPPARRGPVVSPDVVERIAGAAPEVESESEEQILARARGQARRTAIRTWSLRAALVVLWLGSWELTATLWIDPFVFSKPSLIWSRLVEWFTQGTQFGSIWLQIFTTVEEAVLGFVIGSVAGVVLGVLLGRNHYWAQVLAPFIKALNAVPRIVLAVLFLVWFGMGLQSKVATVIVLVFFAVFFNAFTGAREVDGNVIDNARILGASRWQVLSQIVLPSATTWILSSLHTAFGFALIGAVVGEYAGASKGLGLLISNAQGTFDSAGIYAGMIIITVVALVAESAIGFAEGRLLKWRPAQGTAAHEV</sequence>
<keyword evidence="3" id="KW-1003">Cell membrane</keyword>
<name>A0A6G9Z0I1_9NOCA</name>
<evidence type="ECO:0000313" key="11">
    <source>
        <dbReference type="Proteomes" id="UP000500953"/>
    </source>
</evidence>
<dbReference type="InterPro" id="IPR035906">
    <property type="entry name" value="MetI-like_sf"/>
</dbReference>
<comment type="similarity">
    <text evidence="7">Belongs to the binding-protein-dependent transport system permease family.</text>
</comment>
<dbReference type="InterPro" id="IPR000515">
    <property type="entry name" value="MetI-like"/>
</dbReference>
<dbReference type="AlphaFoldDB" id="A0A6G9Z0I1"/>
<dbReference type="CDD" id="cd06261">
    <property type="entry name" value="TM_PBP2"/>
    <property type="match status" value="1"/>
</dbReference>
<feature type="transmembrane region" description="Helical" evidence="7">
    <location>
        <begin position="289"/>
        <end position="312"/>
    </location>
</feature>
<proteinExistence type="inferred from homology"/>
<evidence type="ECO:0000256" key="1">
    <source>
        <dbReference type="ARBA" id="ARBA00004651"/>
    </source>
</evidence>
<keyword evidence="5 7" id="KW-1133">Transmembrane helix</keyword>
<evidence type="ECO:0000256" key="6">
    <source>
        <dbReference type="ARBA" id="ARBA00023136"/>
    </source>
</evidence>
<organism evidence="10 11">
    <name type="scientific">Nocardia terpenica</name>
    <dbReference type="NCBI Taxonomy" id="455432"/>
    <lineage>
        <taxon>Bacteria</taxon>
        <taxon>Bacillati</taxon>
        <taxon>Actinomycetota</taxon>
        <taxon>Actinomycetes</taxon>
        <taxon>Mycobacteriales</taxon>
        <taxon>Nocardiaceae</taxon>
        <taxon>Nocardia</taxon>
    </lineage>
</organism>
<feature type="region of interest" description="Disordered" evidence="8">
    <location>
        <begin position="1"/>
        <end position="36"/>
    </location>
</feature>
<dbReference type="PANTHER" id="PTHR30151">
    <property type="entry name" value="ALKANE SULFONATE ABC TRANSPORTER-RELATED, MEMBRANE SUBUNIT"/>
    <property type="match status" value="1"/>
</dbReference>
<keyword evidence="2 7" id="KW-0813">Transport</keyword>
<dbReference type="GO" id="GO:0055085">
    <property type="term" value="P:transmembrane transport"/>
    <property type="evidence" value="ECO:0007669"/>
    <property type="project" value="InterPro"/>
</dbReference>
<evidence type="ECO:0000256" key="7">
    <source>
        <dbReference type="RuleBase" id="RU363032"/>
    </source>
</evidence>